<feature type="chain" id="PRO_5001641699" evidence="1">
    <location>
        <begin position="28"/>
        <end position="104"/>
    </location>
</feature>
<evidence type="ECO:0000256" key="1">
    <source>
        <dbReference type="SAM" id="SignalP"/>
    </source>
</evidence>
<dbReference type="AlphaFoldDB" id="A0A067MW78"/>
<accession>A0A067MW78</accession>
<evidence type="ECO:0000313" key="3">
    <source>
        <dbReference type="Proteomes" id="UP000027195"/>
    </source>
</evidence>
<dbReference type="HOGENOM" id="CLU_2249668_0_0_1"/>
<evidence type="ECO:0000313" key="2">
    <source>
        <dbReference type="EMBL" id="KDQ20008.1"/>
    </source>
</evidence>
<dbReference type="Proteomes" id="UP000027195">
    <property type="component" value="Unassembled WGS sequence"/>
</dbReference>
<keyword evidence="1" id="KW-0732">Signal</keyword>
<dbReference type="EMBL" id="KL198018">
    <property type="protein sequence ID" value="KDQ20008.1"/>
    <property type="molecule type" value="Genomic_DNA"/>
</dbReference>
<dbReference type="InParanoid" id="A0A067MW78"/>
<reference evidence="3" key="1">
    <citation type="journal article" date="2014" name="Proc. Natl. Acad. Sci. U.S.A.">
        <title>Extensive sampling of basidiomycete genomes demonstrates inadequacy of the white-rot/brown-rot paradigm for wood decay fungi.</title>
        <authorList>
            <person name="Riley R."/>
            <person name="Salamov A.A."/>
            <person name="Brown D.W."/>
            <person name="Nagy L.G."/>
            <person name="Floudas D."/>
            <person name="Held B.W."/>
            <person name="Levasseur A."/>
            <person name="Lombard V."/>
            <person name="Morin E."/>
            <person name="Otillar R."/>
            <person name="Lindquist E.A."/>
            <person name="Sun H."/>
            <person name="LaButti K.M."/>
            <person name="Schmutz J."/>
            <person name="Jabbour D."/>
            <person name="Luo H."/>
            <person name="Baker S.E."/>
            <person name="Pisabarro A.G."/>
            <person name="Walton J.D."/>
            <person name="Blanchette R.A."/>
            <person name="Henrissat B."/>
            <person name="Martin F."/>
            <person name="Cullen D."/>
            <person name="Hibbett D.S."/>
            <person name="Grigoriev I.V."/>
        </authorList>
    </citation>
    <scope>NUCLEOTIDE SEQUENCE [LARGE SCALE GENOMIC DNA]</scope>
    <source>
        <strain evidence="3">FD-172 SS1</strain>
    </source>
</reference>
<sequence length="104" mass="11785">MSHSYRQLFPLSLEISIALLHYAAVDAGCMGRRSTMAGSWMERDESPGRYHILLLNVYAPHQMIVSPHVRRAVRYVDERERSGQEMIGVLGDVLAEINTQIISD</sequence>
<name>A0A067MW78_BOTB1</name>
<proteinExistence type="predicted"/>
<keyword evidence="3" id="KW-1185">Reference proteome</keyword>
<feature type="signal peptide" evidence="1">
    <location>
        <begin position="1"/>
        <end position="27"/>
    </location>
</feature>
<protein>
    <submittedName>
        <fullName evidence="2">Uncharacterized protein</fullName>
    </submittedName>
</protein>
<organism evidence="2 3">
    <name type="scientific">Botryobasidium botryosum (strain FD-172 SS1)</name>
    <dbReference type="NCBI Taxonomy" id="930990"/>
    <lineage>
        <taxon>Eukaryota</taxon>
        <taxon>Fungi</taxon>
        <taxon>Dikarya</taxon>
        <taxon>Basidiomycota</taxon>
        <taxon>Agaricomycotina</taxon>
        <taxon>Agaricomycetes</taxon>
        <taxon>Cantharellales</taxon>
        <taxon>Botryobasidiaceae</taxon>
        <taxon>Botryobasidium</taxon>
    </lineage>
</organism>
<gene>
    <name evidence="2" type="ORF">BOTBODRAFT_62372</name>
</gene>